<organism evidence="5 6">
    <name type="scientific">Geoglobus ahangari</name>
    <dbReference type="NCBI Taxonomy" id="113653"/>
    <lineage>
        <taxon>Archaea</taxon>
        <taxon>Methanobacteriati</taxon>
        <taxon>Methanobacteriota</taxon>
        <taxon>Archaeoglobi</taxon>
        <taxon>Archaeoglobales</taxon>
        <taxon>Archaeoglobaceae</taxon>
        <taxon>Geoglobus</taxon>
    </lineage>
</organism>
<dbReference type="InterPro" id="IPR053442">
    <property type="entry name" value="Beta-RFA-P_synthase"/>
</dbReference>
<dbReference type="InterPro" id="IPR013750">
    <property type="entry name" value="GHMP_kinase_C_dom"/>
</dbReference>
<dbReference type="GeneID" id="24804372"/>
<dbReference type="Gene3D" id="3.30.230.10">
    <property type="match status" value="1"/>
</dbReference>
<dbReference type="SUPFAM" id="SSF54211">
    <property type="entry name" value="Ribosomal protein S5 domain 2-like"/>
    <property type="match status" value="1"/>
</dbReference>
<dbReference type="EC" id="2.4.2.54" evidence="2"/>
<dbReference type="NCBIfam" id="TIGR00144">
    <property type="entry name" value="beta_RFAP_syn"/>
    <property type="match status" value="1"/>
</dbReference>
<dbReference type="InterPro" id="IPR004422">
    <property type="entry name" value="RFAP_synthase"/>
</dbReference>
<protein>
    <recommendedName>
        <fullName evidence="2">Beta-ribofuranosylaminobenzene 5'-phosphate synthase</fullName>
        <shortName evidence="2">Beta-RFA-P synthase</shortName>
        <ecNumber evidence="2">2.4.2.54</ecNumber>
    </recommendedName>
</protein>
<evidence type="ECO:0000256" key="1">
    <source>
        <dbReference type="ARBA" id="ARBA00022679"/>
    </source>
</evidence>
<dbReference type="STRING" id="113653.GAH_01805"/>
<dbReference type="InterPro" id="IPR006204">
    <property type="entry name" value="GHMP_kinase_N_dom"/>
</dbReference>
<dbReference type="PATRIC" id="fig|113653.22.peg.1775"/>
<evidence type="ECO:0000256" key="2">
    <source>
        <dbReference type="PIRNR" id="PIRNR004884"/>
    </source>
</evidence>
<evidence type="ECO:0000259" key="3">
    <source>
        <dbReference type="Pfam" id="PF00288"/>
    </source>
</evidence>
<dbReference type="OrthoDB" id="85156at2157"/>
<sequence>MRVRIRTPSRIHITLIDLNGEIGRVDGGVGLTLDSPGIELVARESDGVVVRGEGESLKRFEDVAKIFAEKFGRGIEVEVKESYPSHIGLGSGTQTSLAVGVAYCRLYGIDMSPRDVAVLTGRGGTSGIGVAAFESGGLIVDGGHSRREKPGFLPSSFSRARPAPVISRLGFPEDWDVYLFIPEGKGFYGMREKDLFERNTPLPLEEVRELSHLILMKLLPSVVEHDLDGFAEAVYRIQHLGFKRAEVMQYGDLISGAIEELREYGAVGMSSTGPTVYFIGEKEGVEAGKAYFSERWVDVGVVKTKARNRGADVEV</sequence>
<comment type="function">
    <text evidence="2">Catalyzes the condensation of 4-aminobenzoate (pABA) with 5-phospho-alpha-D-ribose 1-diphosphate (PRPP) to produce beta-ribofuranosylaminobenzene 5'-phosphate (beta-RFA-P).</text>
</comment>
<gene>
    <name evidence="5" type="ORF">GAH_01805</name>
</gene>
<dbReference type="InterPro" id="IPR020568">
    <property type="entry name" value="Ribosomal_Su5_D2-typ_SF"/>
</dbReference>
<keyword evidence="6" id="KW-1185">Reference proteome</keyword>
<evidence type="ECO:0000313" key="6">
    <source>
        <dbReference type="Proteomes" id="UP000034723"/>
    </source>
</evidence>
<dbReference type="InterPro" id="IPR014721">
    <property type="entry name" value="Ribsml_uS5_D2-typ_fold_subgr"/>
</dbReference>
<feature type="domain" description="GHMP kinase C-terminal" evidence="4">
    <location>
        <begin position="219"/>
        <end position="296"/>
    </location>
</feature>
<evidence type="ECO:0000313" key="5">
    <source>
        <dbReference type="EMBL" id="AKG90916.1"/>
    </source>
</evidence>
<dbReference type="NCBIfam" id="NF040726">
    <property type="entry name" value="BetaRFA-P_synth"/>
    <property type="match status" value="1"/>
</dbReference>
<keyword evidence="2 5" id="KW-0328">Glycosyltransferase</keyword>
<dbReference type="HOGENOM" id="CLU_061764_0_0_2"/>
<proteinExistence type="inferred from homology"/>
<comment type="subunit">
    <text evidence="2">Homodimer.</text>
</comment>
<dbReference type="UniPathway" id="UPA00065"/>
<name>A0A0F7DBD8_9EURY</name>
<reference evidence="5 6" key="1">
    <citation type="submission" date="2015-04" db="EMBL/GenBank/DDBJ databases">
        <title>The complete genome sequence of the hyperthermophilic, obligate iron-reducing archaeon Geoglobus ahangari strain 234T.</title>
        <authorList>
            <person name="Manzella M.P."/>
            <person name="Holmes D.E."/>
            <person name="Rocheleau J.M."/>
            <person name="Chung A."/>
            <person name="Reguera G."/>
            <person name="Kashefi K."/>
        </authorList>
    </citation>
    <scope>NUCLEOTIDE SEQUENCE [LARGE SCALE GENOMIC DNA]</scope>
    <source>
        <strain evidence="5 6">234</strain>
    </source>
</reference>
<dbReference type="FunCoup" id="A0A0F7DBD8">
    <property type="interactions" value="1"/>
</dbReference>
<dbReference type="Pfam" id="PF00288">
    <property type="entry name" value="GHMP_kinases_N"/>
    <property type="match status" value="1"/>
</dbReference>
<dbReference type="PANTHER" id="PTHR20861:SF6">
    <property type="entry name" value="BETA-RIBOFURANOSYLPHENOL 5'-PHOSPHATE SYNTHASE"/>
    <property type="match status" value="1"/>
</dbReference>
<comment type="similarity">
    <text evidence="2">Belongs to the beta-RFA-P synthase family.</text>
</comment>
<comment type="pathway">
    <text evidence="2">Cofactor biosynthesis; 5,6,7,8-tetrahydromethanopterin biosynthesis.</text>
</comment>
<dbReference type="KEGG" id="gah:GAH_01805"/>
<dbReference type="Proteomes" id="UP000034723">
    <property type="component" value="Chromosome"/>
</dbReference>
<comment type="catalytic activity">
    <reaction evidence="2">
        <text>5-phospho-alpha-D-ribose 1-diphosphate + 4-hydroxybenzoate + H(+) = 4-(beta-D-ribofuranosyl)phenol 5'-phosphate + CO2 + diphosphate</text>
        <dbReference type="Rhea" id="RHEA:48556"/>
        <dbReference type="ChEBI" id="CHEBI:15378"/>
        <dbReference type="ChEBI" id="CHEBI:16526"/>
        <dbReference type="ChEBI" id="CHEBI:17879"/>
        <dbReference type="ChEBI" id="CHEBI:33019"/>
        <dbReference type="ChEBI" id="CHEBI:58017"/>
        <dbReference type="ChEBI" id="CHEBI:82767"/>
        <dbReference type="EC" id="2.4.2.54"/>
    </reaction>
</comment>
<dbReference type="PANTHER" id="PTHR20861">
    <property type="entry name" value="HOMOSERINE/4-DIPHOSPHOCYTIDYL-2-C-METHYL-D-ERYTHRITOL KINASE"/>
    <property type="match status" value="1"/>
</dbReference>
<keyword evidence="1 2" id="KW-0808">Transferase</keyword>
<dbReference type="RefSeq" id="WP_048096232.1">
    <property type="nucleotide sequence ID" value="NZ_CP011267.1"/>
</dbReference>
<dbReference type="GO" id="GO:0043793">
    <property type="term" value="F:beta-ribofuranosylaminobenzene 5'-phosphate synthase activity"/>
    <property type="evidence" value="ECO:0007669"/>
    <property type="project" value="UniProtKB-EC"/>
</dbReference>
<dbReference type="GO" id="GO:0005524">
    <property type="term" value="F:ATP binding"/>
    <property type="evidence" value="ECO:0007669"/>
    <property type="project" value="UniProtKB-UniRule"/>
</dbReference>
<accession>A0A0F7DBD8</accession>
<feature type="domain" description="GHMP kinase N-terminal" evidence="3">
    <location>
        <begin position="62"/>
        <end position="137"/>
    </location>
</feature>
<evidence type="ECO:0000259" key="4">
    <source>
        <dbReference type="Pfam" id="PF08544"/>
    </source>
</evidence>
<dbReference type="EMBL" id="CP011267">
    <property type="protein sequence ID" value="AKG90916.1"/>
    <property type="molecule type" value="Genomic_DNA"/>
</dbReference>
<dbReference type="PIRSF" id="PIRSF004884">
    <property type="entry name" value="Sugar_kin_arch"/>
    <property type="match status" value="1"/>
</dbReference>
<dbReference type="Pfam" id="PF08544">
    <property type="entry name" value="GHMP_kinases_C"/>
    <property type="match status" value="1"/>
</dbReference>
<dbReference type="AlphaFoldDB" id="A0A0F7DBD8"/>
<dbReference type="InParanoid" id="A0A0F7DBD8"/>